<dbReference type="PROSITE" id="PS00937">
    <property type="entry name" value="RIBOSOMAL_L20"/>
    <property type="match status" value="1"/>
</dbReference>
<dbReference type="InterPro" id="IPR036361">
    <property type="entry name" value="SAP_dom_sf"/>
</dbReference>
<keyword evidence="5 8" id="KW-0687">Ribonucleoprotein</keyword>
<dbReference type="InterPro" id="IPR005813">
    <property type="entry name" value="Ribosomal_bL20"/>
</dbReference>
<evidence type="ECO:0000256" key="5">
    <source>
        <dbReference type="ARBA" id="ARBA00023274"/>
    </source>
</evidence>
<keyword evidence="4 8" id="KW-0689">Ribosomal protein</keyword>
<evidence type="ECO:0000256" key="9">
    <source>
        <dbReference type="RuleBase" id="RU000560"/>
    </source>
</evidence>
<feature type="region of interest" description="Disordered" evidence="10">
    <location>
        <begin position="136"/>
        <end position="170"/>
    </location>
</feature>
<comment type="caution">
    <text evidence="12">The sequence shown here is derived from an EMBL/GenBank/DDBJ whole genome shotgun (WGS) entry which is preliminary data.</text>
</comment>
<dbReference type="CDD" id="cd07026">
    <property type="entry name" value="Ribosomal_L20"/>
    <property type="match status" value="1"/>
</dbReference>
<evidence type="ECO:0000313" key="12">
    <source>
        <dbReference type="EMBL" id="HIR59882.1"/>
    </source>
</evidence>
<dbReference type="Pfam" id="PF00453">
    <property type="entry name" value="Ribosomal_L20"/>
    <property type="match status" value="1"/>
</dbReference>
<evidence type="ECO:0000256" key="1">
    <source>
        <dbReference type="ARBA" id="ARBA00007698"/>
    </source>
</evidence>
<evidence type="ECO:0000259" key="11">
    <source>
        <dbReference type="Pfam" id="PF02037"/>
    </source>
</evidence>
<evidence type="ECO:0000256" key="4">
    <source>
        <dbReference type="ARBA" id="ARBA00022980"/>
    </source>
</evidence>
<evidence type="ECO:0000256" key="10">
    <source>
        <dbReference type="SAM" id="MobiDB-lite"/>
    </source>
</evidence>
<dbReference type="PRINTS" id="PR00062">
    <property type="entry name" value="RIBOSOMALL20"/>
</dbReference>
<feature type="domain" description="SAP" evidence="11">
    <location>
        <begin position="171"/>
        <end position="204"/>
    </location>
</feature>
<dbReference type="GO" id="GO:0005840">
    <property type="term" value="C:ribosome"/>
    <property type="evidence" value="ECO:0007669"/>
    <property type="project" value="UniProtKB-KW"/>
</dbReference>
<dbReference type="GO" id="GO:0006412">
    <property type="term" value="P:translation"/>
    <property type="evidence" value="ECO:0007669"/>
    <property type="project" value="InterPro"/>
</dbReference>
<evidence type="ECO:0000256" key="2">
    <source>
        <dbReference type="ARBA" id="ARBA00022730"/>
    </source>
</evidence>
<dbReference type="SUPFAM" id="SSF68906">
    <property type="entry name" value="SAP domain"/>
    <property type="match status" value="1"/>
</dbReference>
<comment type="function">
    <text evidence="6 8 9">Binds directly to 23S ribosomal RNA and is necessary for the in vitro assembly process of the 50S ribosomal subunit. It is not involved in the protein synthesizing functions of that subunit.</text>
</comment>
<accession>A0A9D1DVR2</accession>
<dbReference type="GO" id="GO:1990904">
    <property type="term" value="C:ribonucleoprotein complex"/>
    <property type="evidence" value="ECO:0007669"/>
    <property type="project" value="UniProtKB-KW"/>
</dbReference>
<dbReference type="NCBIfam" id="TIGR01032">
    <property type="entry name" value="rplT_bact"/>
    <property type="match status" value="1"/>
</dbReference>
<evidence type="ECO:0000256" key="6">
    <source>
        <dbReference type="ARBA" id="ARBA00024775"/>
    </source>
</evidence>
<evidence type="ECO:0000256" key="8">
    <source>
        <dbReference type="HAMAP-Rule" id="MF_00382"/>
    </source>
</evidence>
<reference evidence="12" key="2">
    <citation type="journal article" date="2021" name="PeerJ">
        <title>Extensive microbial diversity within the chicken gut microbiome revealed by metagenomics and culture.</title>
        <authorList>
            <person name="Gilroy R."/>
            <person name="Ravi A."/>
            <person name="Getino M."/>
            <person name="Pursley I."/>
            <person name="Horton D.L."/>
            <person name="Alikhan N.F."/>
            <person name="Baker D."/>
            <person name="Gharbi K."/>
            <person name="Hall N."/>
            <person name="Watson M."/>
            <person name="Adriaenssens E.M."/>
            <person name="Foster-Nyarko E."/>
            <person name="Jarju S."/>
            <person name="Secka A."/>
            <person name="Antonio M."/>
            <person name="Oren A."/>
            <person name="Chaudhuri R.R."/>
            <person name="La Ragione R."/>
            <person name="Hildebrand F."/>
            <person name="Pallen M.J."/>
        </authorList>
    </citation>
    <scope>NUCLEOTIDE SEQUENCE</scope>
    <source>
        <strain evidence="12">CHK184-20233</strain>
    </source>
</reference>
<dbReference type="FunFam" id="1.10.1900.20:FF:000001">
    <property type="entry name" value="50S ribosomal protein L20"/>
    <property type="match status" value="1"/>
</dbReference>
<gene>
    <name evidence="8 12" type="primary">rplT</name>
    <name evidence="12" type="ORF">IAB38_07605</name>
</gene>
<dbReference type="Gene3D" id="1.10.720.30">
    <property type="entry name" value="SAP domain"/>
    <property type="match status" value="1"/>
</dbReference>
<keyword evidence="2 8" id="KW-0699">rRNA-binding</keyword>
<dbReference type="InterPro" id="IPR035566">
    <property type="entry name" value="Ribosomal_protein_bL20_C"/>
</dbReference>
<dbReference type="InterPro" id="IPR049946">
    <property type="entry name" value="RIBOSOMAL_L20_CS"/>
</dbReference>
<evidence type="ECO:0000256" key="3">
    <source>
        <dbReference type="ARBA" id="ARBA00022884"/>
    </source>
</evidence>
<dbReference type="EMBL" id="DVHC01000070">
    <property type="protein sequence ID" value="HIR59882.1"/>
    <property type="molecule type" value="Genomic_DNA"/>
</dbReference>
<protein>
    <recommendedName>
        <fullName evidence="7 8">Large ribosomal subunit protein bL20</fullName>
    </recommendedName>
</protein>
<dbReference type="Pfam" id="PF02037">
    <property type="entry name" value="SAP"/>
    <property type="match status" value="1"/>
</dbReference>
<organism evidence="12 13">
    <name type="scientific">Candidatus Onthousia excrementipullorum</name>
    <dbReference type="NCBI Taxonomy" id="2840884"/>
    <lineage>
        <taxon>Bacteria</taxon>
        <taxon>Bacillati</taxon>
        <taxon>Bacillota</taxon>
        <taxon>Bacilli</taxon>
        <taxon>Candidatus Onthousia</taxon>
    </lineage>
</organism>
<dbReference type="AlphaFoldDB" id="A0A9D1DVR2"/>
<dbReference type="Gene3D" id="1.10.1900.20">
    <property type="entry name" value="Ribosomal protein L20"/>
    <property type="match status" value="1"/>
</dbReference>
<keyword evidence="3 8" id="KW-0694">RNA-binding</keyword>
<proteinExistence type="inferred from homology"/>
<dbReference type="GO" id="GO:0003735">
    <property type="term" value="F:structural constituent of ribosome"/>
    <property type="evidence" value="ECO:0007669"/>
    <property type="project" value="InterPro"/>
</dbReference>
<feature type="compositionally biased region" description="Basic and acidic residues" evidence="10">
    <location>
        <begin position="138"/>
        <end position="170"/>
    </location>
</feature>
<sequence>MARVKNGAVTKARHKKVLKQAKGYFGSKHRLYKSAKEQLMHSGQYAFRDRKQKKREFRKLWITRINAACRENGISYSRFIEGLNKAGVEVNRKMLSEIAINDPKAFTELVEVAKKGKEGKIKVNEVKSTNEVTVKSSSTKEEVKTTEKKATTKKETAKKETKKEEKTEVKDYSKMTVAELKEVAKEKGIATTGMKKADIIAALEK</sequence>
<reference evidence="12" key="1">
    <citation type="submission" date="2020-10" db="EMBL/GenBank/DDBJ databases">
        <authorList>
            <person name="Gilroy R."/>
        </authorList>
    </citation>
    <scope>NUCLEOTIDE SEQUENCE</scope>
    <source>
        <strain evidence="12">CHK184-20233</strain>
    </source>
</reference>
<name>A0A9D1DVR2_9FIRM</name>
<dbReference type="HAMAP" id="MF_00382">
    <property type="entry name" value="Ribosomal_bL20"/>
    <property type="match status" value="1"/>
</dbReference>
<comment type="similarity">
    <text evidence="1 8 9">Belongs to the bacterial ribosomal protein bL20 family.</text>
</comment>
<dbReference type="GO" id="GO:0000027">
    <property type="term" value="P:ribosomal large subunit assembly"/>
    <property type="evidence" value="ECO:0007669"/>
    <property type="project" value="UniProtKB-UniRule"/>
</dbReference>
<dbReference type="PANTHER" id="PTHR10986">
    <property type="entry name" value="39S RIBOSOMAL PROTEIN L20"/>
    <property type="match status" value="1"/>
</dbReference>
<dbReference type="Proteomes" id="UP000824232">
    <property type="component" value="Unassembled WGS sequence"/>
</dbReference>
<evidence type="ECO:0000313" key="13">
    <source>
        <dbReference type="Proteomes" id="UP000824232"/>
    </source>
</evidence>
<dbReference type="SUPFAM" id="SSF74731">
    <property type="entry name" value="Ribosomal protein L20"/>
    <property type="match status" value="1"/>
</dbReference>
<dbReference type="Gene3D" id="6.10.160.10">
    <property type="match status" value="1"/>
</dbReference>
<evidence type="ECO:0000256" key="7">
    <source>
        <dbReference type="ARBA" id="ARBA00035172"/>
    </source>
</evidence>
<dbReference type="InterPro" id="IPR003034">
    <property type="entry name" value="SAP_dom"/>
</dbReference>
<dbReference type="GO" id="GO:0019843">
    <property type="term" value="F:rRNA binding"/>
    <property type="evidence" value="ECO:0007669"/>
    <property type="project" value="UniProtKB-UniRule"/>
</dbReference>